<dbReference type="SUPFAM" id="SSF49599">
    <property type="entry name" value="TRAF domain-like"/>
    <property type="match status" value="1"/>
</dbReference>
<dbReference type="PANTHER" id="PTHR10315">
    <property type="entry name" value="E3 UBIQUITIN PROTEIN LIGASE SIAH"/>
    <property type="match status" value="1"/>
</dbReference>
<evidence type="ECO:0000256" key="4">
    <source>
        <dbReference type="ARBA" id="ARBA00012483"/>
    </source>
</evidence>
<keyword evidence="11" id="KW-0732">Signal</keyword>
<dbReference type="InterPro" id="IPR013010">
    <property type="entry name" value="Znf_SIAH"/>
</dbReference>
<dbReference type="InterPro" id="IPR049548">
    <property type="entry name" value="Sina-like_RING"/>
</dbReference>
<dbReference type="PANTHER" id="PTHR10315:SF83">
    <property type="entry name" value="RING-TYPE E3 UBIQUITIN TRANSFERASE"/>
    <property type="match status" value="1"/>
</dbReference>
<evidence type="ECO:0000256" key="9">
    <source>
        <dbReference type="ARBA" id="ARBA00022833"/>
    </source>
</evidence>
<evidence type="ECO:0000256" key="3">
    <source>
        <dbReference type="ARBA" id="ARBA00009119"/>
    </source>
</evidence>
<gene>
    <name evidence="13" type="ORF">ODALV1_LOCUS9776</name>
</gene>
<comment type="caution">
    <text evidence="13">The sequence shown here is derived from an EMBL/GenBank/DDBJ whole genome shotgun (WGS) entry which is preliminary data.</text>
</comment>
<dbReference type="InterPro" id="IPR052088">
    <property type="entry name" value="E3_ubiquitin-ligase_SINA"/>
</dbReference>
<comment type="pathway">
    <text evidence="2">Protein modification; protein ubiquitination.</text>
</comment>
<keyword evidence="5" id="KW-0808">Transferase</keyword>
<dbReference type="EMBL" id="CAXLJM020000030">
    <property type="protein sequence ID" value="CAL8097895.1"/>
    <property type="molecule type" value="Genomic_DNA"/>
</dbReference>
<evidence type="ECO:0000256" key="8">
    <source>
        <dbReference type="ARBA" id="ARBA00022786"/>
    </source>
</evidence>
<feature type="signal peptide" evidence="11">
    <location>
        <begin position="1"/>
        <end position="22"/>
    </location>
</feature>
<comment type="catalytic activity">
    <reaction evidence="1">
        <text>S-ubiquitinyl-[E2 ubiquitin-conjugating enzyme]-L-cysteine + [acceptor protein]-L-lysine = [E2 ubiquitin-conjugating enzyme]-L-cysteine + N(6)-ubiquitinyl-[acceptor protein]-L-lysine.</text>
        <dbReference type="EC" id="2.3.2.27"/>
    </reaction>
</comment>
<evidence type="ECO:0000256" key="6">
    <source>
        <dbReference type="ARBA" id="ARBA00022723"/>
    </source>
</evidence>
<dbReference type="Gene3D" id="3.30.40.10">
    <property type="entry name" value="Zinc/RING finger domain, C3HC4 (zinc finger)"/>
    <property type="match status" value="1"/>
</dbReference>
<keyword evidence="9" id="KW-0862">Zinc</keyword>
<feature type="domain" description="SIAH-type" evidence="12">
    <location>
        <begin position="85"/>
        <end position="152"/>
    </location>
</feature>
<evidence type="ECO:0000256" key="5">
    <source>
        <dbReference type="ARBA" id="ARBA00022679"/>
    </source>
</evidence>
<evidence type="ECO:0000256" key="7">
    <source>
        <dbReference type="ARBA" id="ARBA00022771"/>
    </source>
</evidence>
<accession>A0ABP1QCB2</accession>
<evidence type="ECO:0000256" key="1">
    <source>
        <dbReference type="ARBA" id="ARBA00000900"/>
    </source>
</evidence>
<comment type="similarity">
    <text evidence="3">Belongs to the SINA (Seven in absentia) family.</text>
</comment>
<dbReference type="Proteomes" id="UP001642540">
    <property type="component" value="Unassembled WGS sequence"/>
</dbReference>
<reference evidence="13 14" key="1">
    <citation type="submission" date="2024-08" db="EMBL/GenBank/DDBJ databases">
        <authorList>
            <person name="Cucini C."/>
            <person name="Frati F."/>
        </authorList>
    </citation>
    <scope>NUCLEOTIDE SEQUENCE [LARGE SCALE GENOMIC DNA]</scope>
</reference>
<name>A0ABP1QCB2_9HEXA</name>
<dbReference type="Pfam" id="PF21362">
    <property type="entry name" value="Sina_RING"/>
    <property type="match status" value="1"/>
</dbReference>
<keyword evidence="14" id="KW-1185">Reference proteome</keyword>
<feature type="chain" id="PRO_5046690064" description="RING-type E3 ubiquitin transferase" evidence="11">
    <location>
        <begin position="23"/>
        <end position="316"/>
    </location>
</feature>
<dbReference type="EC" id="2.3.2.27" evidence="4"/>
<organism evidence="13 14">
    <name type="scientific">Orchesella dallaii</name>
    <dbReference type="NCBI Taxonomy" id="48710"/>
    <lineage>
        <taxon>Eukaryota</taxon>
        <taxon>Metazoa</taxon>
        <taxon>Ecdysozoa</taxon>
        <taxon>Arthropoda</taxon>
        <taxon>Hexapoda</taxon>
        <taxon>Collembola</taxon>
        <taxon>Entomobryomorpha</taxon>
        <taxon>Entomobryoidea</taxon>
        <taxon>Orchesellidae</taxon>
        <taxon>Orchesellinae</taxon>
        <taxon>Orchesella</taxon>
    </lineage>
</organism>
<keyword evidence="8" id="KW-0833">Ubl conjugation pathway</keyword>
<dbReference type="InterPro" id="IPR013083">
    <property type="entry name" value="Znf_RING/FYVE/PHD"/>
</dbReference>
<evidence type="ECO:0000256" key="10">
    <source>
        <dbReference type="PROSITE-ProRule" id="PRU00455"/>
    </source>
</evidence>
<protein>
    <recommendedName>
        <fullName evidence="4">RING-type E3 ubiquitin transferase</fullName>
        <ecNumber evidence="4">2.3.2.27</ecNumber>
    </recommendedName>
</protein>
<proteinExistence type="inferred from homology"/>
<evidence type="ECO:0000259" key="12">
    <source>
        <dbReference type="PROSITE" id="PS51081"/>
    </source>
</evidence>
<dbReference type="PROSITE" id="PS51081">
    <property type="entry name" value="ZF_SIAH"/>
    <property type="match status" value="1"/>
</dbReference>
<evidence type="ECO:0000256" key="2">
    <source>
        <dbReference type="ARBA" id="ARBA00004906"/>
    </source>
</evidence>
<sequence length="316" mass="35473">MNILTCLEYFLLFLLFIQFHYCYKMTSFRRCTTCLAIPEQEIYQCSNRHVVCSSCIEKLSTCQQCGVAYSSSRIRNRVLEIELDGLEFDCKYKERGCDEKLKRAEISAHAKSCSCNPDYLNLCEMIGYADCKFSVGSTSREEILSHFVDMHGSDMKFCSNIKINISGFISDDNVPSVTLPIIASPADLGEGDSPLFLIHGKINSPLGFASWICIRIWDEEPTRKYQVAFSLTNDETTLQQGFSNDNLTGDLDENPILLSWIVNAYSIKSAKYVLDTNPINIPVQFLVDSVFSGETAAFLDVKISQMKSASINSDAS</sequence>
<keyword evidence="7 10" id="KW-0863">Zinc-finger</keyword>
<evidence type="ECO:0000256" key="11">
    <source>
        <dbReference type="SAM" id="SignalP"/>
    </source>
</evidence>
<evidence type="ECO:0000313" key="14">
    <source>
        <dbReference type="Proteomes" id="UP001642540"/>
    </source>
</evidence>
<evidence type="ECO:0000313" key="13">
    <source>
        <dbReference type="EMBL" id="CAL8097895.1"/>
    </source>
</evidence>
<keyword evidence="6" id="KW-0479">Metal-binding</keyword>